<comment type="caution">
    <text evidence="1">The sequence shown here is derived from an EMBL/GenBank/DDBJ whole genome shotgun (WGS) entry which is preliminary data.</text>
</comment>
<dbReference type="EMBL" id="QLNP01000074">
    <property type="protein sequence ID" value="RAM37380.1"/>
    <property type="molecule type" value="Genomic_DNA"/>
</dbReference>
<name>A0A328HJH0_ARTGO</name>
<proteinExistence type="predicted"/>
<evidence type="ECO:0000313" key="2">
    <source>
        <dbReference type="Proteomes" id="UP000249166"/>
    </source>
</evidence>
<gene>
    <name evidence="1" type="ORF">DBZ45_10820</name>
</gene>
<accession>A0A328HJH0</accession>
<protein>
    <submittedName>
        <fullName evidence="1">Uncharacterized protein</fullName>
    </submittedName>
</protein>
<sequence>MYRVTGDTPRLVADDLNAAVELAQQHALGEGKHGVLVTRHGPSSFTVAVSGDVPYGITEERDHS</sequence>
<organism evidence="1 2">
    <name type="scientific">Arthrobacter globiformis</name>
    <dbReference type="NCBI Taxonomy" id="1665"/>
    <lineage>
        <taxon>Bacteria</taxon>
        <taxon>Bacillati</taxon>
        <taxon>Actinomycetota</taxon>
        <taxon>Actinomycetes</taxon>
        <taxon>Micrococcales</taxon>
        <taxon>Micrococcaceae</taxon>
        <taxon>Arthrobacter</taxon>
    </lineage>
</organism>
<dbReference type="AlphaFoldDB" id="A0A328HJH0"/>
<evidence type="ECO:0000313" key="1">
    <source>
        <dbReference type="EMBL" id="RAM37380.1"/>
    </source>
</evidence>
<reference evidence="1 2" key="1">
    <citation type="submission" date="2018-04" db="EMBL/GenBank/DDBJ databases">
        <title>Bacteria isolated from cave deposits of Manipur.</title>
        <authorList>
            <person name="Sahoo D."/>
            <person name="Sarangthem I."/>
            <person name="Nandeibam J."/>
        </authorList>
    </citation>
    <scope>NUCLEOTIDE SEQUENCE [LARGE SCALE GENOMIC DNA]</scope>
    <source>
        <strain evidence="2">mrc11</strain>
    </source>
</reference>
<dbReference type="Proteomes" id="UP000249166">
    <property type="component" value="Unassembled WGS sequence"/>
</dbReference>
<dbReference type="OrthoDB" id="4952635at2"/>